<dbReference type="Proteomes" id="UP000000268">
    <property type="component" value="Chromosome"/>
</dbReference>
<feature type="domain" description="DUF6916" evidence="1">
    <location>
        <begin position="6"/>
        <end position="102"/>
    </location>
</feature>
<dbReference type="Pfam" id="PF21880">
    <property type="entry name" value="DUF6916"/>
    <property type="match status" value="1"/>
</dbReference>
<dbReference type="STRING" id="329726.AM1_3687"/>
<dbReference type="KEGG" id="amr:AM1_3687"/>
<dbReference type="OrthoDB" id="572893at2"/>
<name>B0C4D3_ACAM1</name>
<dbReference type="RefSeq" id="WP_012164063.1">
    <property type="nucleotide sequence ID" value="NC_009925.1"/>
</dbReference>
<organism evidence="2 3">
    <name type="scientific">Acaryochloris marina (strain MBIC 11017)</name>
    <dbReference type="NCBI Taxonomy" id="329726"/>
    <lineage>
        <taxon>Bacteria</taxon>
        <taxon>Bacillati</taxon>
        <taxon>Cyanobacteriota</taxon>
        <taxon>Cyanophyceae</taxon>
        <taxon>Acaryochloridales</taxon>
        <taxon>Acaryochloridaceae</taxon>
        <taxon>Acaryochloris</taxon>
    </lineage>
</organism>
<accession>B0C4D3</accession>
<dbReference type="HOGENOM" id="CLU_162683_1_1_3"/>
<sequence>MRLAELTQSQFSDYLGDAFRIEGELEACLNLQLIEATHLSSGRHTKSNGQRPEPFALVFQGPQTSPLDQATYQLQHEHLGELPVFLVPIDQDEEGVYYEAIFN</sequence>
<dbReference type="EMBL" id="CP000828">
    <property type="protein sequence ID" value="ABW28677.1"/>
    <property type="molecule type" value="Genomic_DNA"/>
</dbReference>
<keyword evidence="3" id="KW-1185">Reference proteome</keyword>
<dbReference type="InterPro" id="IPR054209">
    <property type="entry name" value="DUF6916"/>
</dbReference>
<evidence type="ECO:0000313" key="3">
    <source>
        <dbReference type="Proteomes" id="UP000000268"/>
    </source>
</evidence>
<proteinExistence type="predicted"/>
<protein>
    <recommendedName>
        <fullName evidence="1">DUF6916 domain-containing protein</fullName>
    </recommendedName>
</protein>
<reference evidence="2 3" key="1">
    <citation type="journal article" date="2008" name="Proc. Natl. Acad. Sci. U.S.A.">
        <title>Niche adaptation and genome expansion in the chlorophyll d-producing cyanobacterium Acaryochloris marina.</title>
        <authorList>
            <person name="Swingley W.D."/>
            <person name="Chen M."/>
            <person name="Cheung P.C."/>
            <person name="Conrad A.L."/>
            <person name="Dejesa L.C."/>
            <person name="Hao J."/>
            <person name="Honchak B.M."/>
            <person name="Karbach L.E."/>
            <person name="Kurdoglu A."/>
            <person name="Lahiri S."/>
            <person name="Mastrian S.D."/>
            <person name="Miyashita H."/>
            <person name="Page L."/>
            <person name="Ramakrishna P."/>
            <person name="Satoh S."/>
            <person name="Sattley W.M."/>
            <person name="Shimada Y."/>
            <person name="Taylor H.L."/>
            <person name="Tomo T."/>
            <person name="Tsuchiya T."/>
            <person name="Wang Z.T."/>
            <person name="Raymond J."/>
            <person name="Mimuro M."/>
            <person name="Blankenship R.E."/>
            <person name="Touchman J.W."/>
        </authorList>
    </citation>
    <scope>NUCLEOTIDE SEQUENCE [LARGE SCALE GENOMIC DNA]</scope>
    <source>
        <strain evidence="3">MBIC 11017</strain>
    </source>
</reference>
<evidence type="ECO:0000259" key="1">
    <source>
        <dbReference type="Pfam" id="PF21880"/>
    </source>
</evidence>
<dbReference type="eggNOG" id="ENOG5033CY7">
    <property type="taxonomic scope" value="Bacteria"/>
</dbReference>
<dbReference type="AlphaFoldDB" id="B0C4D3"/>
<gene>
    <name evidence="2" type="ordered locus">AM1_3687</name>
</gene>
<evidence type="ECO:0000313" key="2">
    <source>
        <dbReference type="EMBL" id="ABW28677.1"/>
    </source>
</evidence>